<evidence type="ECO:0000256" key="1">
    <source>
        <dbReference type="SAM" id="MobiDB-lite"/>
    </source>
</evidence>
<dbReference type="EMBL" id="FRDA01000009">
    <property type="protein sequence ID" value="SHN14486.1"/>
    <property type="molecule type" value="Genomic_DNA"/>
</dbReference>
<dbReference type="STRING" id="1190415.SAMN05216593_109202"/>
<accession>A0A1M7PC99</accession>
<gene>
    <name evidence="2" type="ORF">SAMN05216593_109202</name>
</gene>
<dbReference type="RefSeq" id="WP_073168889.1">
    <property type="nucleotide sequence ID" value="NZ_FRDA01000009.1"/>
</dbReference>
<sequence length="202" mass="22472">MINLPGYLAIRTINGRNGEFNVGRLSTSIGEFVIKDALLDQYQEGKYRGDFAITEIRPSYYTNGGRLVVEIRARLDSMSLEDVANLSADEAERLSNHETDPIDEELSGGSPPAKARRAVPTVSKSPTHDDSDAPFGMAKATPKSDTSLAPDVELFGTIWPIGNSVRLDTTVDRQRLRQQCVRLGELGYELDFKQQTWKLRNL</sequence>
<dbReference type="InterPro" id="IPR021693">
    <property type="entry name" value="DUF3275"/>
</dbReference>
<evidence type="ECO:0000313" key="2">
    <source>
        <dbReference type="EMBL" id="SHN14486.1"/>
    </source>
</evidence>
<dbReference type="OrthoDB" id="8445945at2"/>
<reference evidence="2 3" key="1">
    <citation type="submission" date="2016-11" db="EMBL/GenBank/DDBJ databases">
        <authorList>
            <person name="Jaros S."/>
            <person name="Januszkiewicz K."/>
            <person name="Wedrychowicz H."/>
        </authorList>
    </citation>
    <scope>NUCLEOTIDE SEQUENCE [LARGE SCALE GENOMIC DNA]</scope>
    <source>
        <strain evidence="2 3">LMG 26898</strain>
    </source>
</reference>
<feature type="region of interest" description="Disordered" evidence="1">
    <location>
        <begin position="91"/>
        <end position="146"/>
    </location>
</feature>
<proteinExistence type="predicted"/>
<feature type="compositionally biased region" description="Basic and acidic residues" evidence="1">
    <location>
        <begin position="91"/>
        <end position="100"/>
    </location>
</feature>
<protein>
    <recommendedName>
        <fullName evidence="4">DUF3275 family protein</fullName>
    </recommendedName>
</protein>
<organism evidence="2 3">
    <name type="scientific">Pseudomonas asturiensis</name>
    <dbReference type="NCBI Taxonomy" id="1190415"/>
    <lineage>
        <taxon>Bacteria</taxon>
        <taxon>Pseudomonadati</taxon>
        <taxon>Pseudomonadota</taxon>
        <taxon>Gammaproteobacteria</taxon>
        <taxon>Pseudomonadales</taxon>
        <taxon>Pseudomonadaceae</taxon>
        <taxon>Pseudomonas</taxon>
    </lineage>
</organism>
<evidence type="ECO:0008006" key="4">
    <source>
        <dbReference type="Google" id="ProtNLM"/>
    </source>
</evidence>
<evidence type="ECO:0000313" key="3">
    <source>
        <dbReference type="Proteomes" id="UP000183983"/>
    </source>
</evidence>
<dbReference type="AlphaFoldDB" id="A0A1M7PC99"/>
<dbReference type="Pfam" id="PF11679">
    <property type="entry name" value="DUF3275"/>
    <property type="match status" value="1"/>
</dbReference>
<dbReference type="Proteomes" id="UP000183983">
    <property type="component" value="Unassembled WGS sequence"/>
</dbReference>
<name>A0A1M7PC99_9PSED</name>